<proteinExistence type="predicted"/>
<dbReference type="OrthoDB" id="4389629at2759"/>
<evidence type="ECO:0000313" key="1">
    <source>
        <dbReference type="EMBL" id="OJJ88536.1"/>
    </source>
</evidence>
<evidence type="ECO:0000313" key="2">
    <source>
        <dbReference type="Proteomes" id="UP000184300"/>
    </source>
</evidence>
<dbReference type="GeneID" id="34466260"/>
<organism evidence="1 2">
    <name type="scientific">Aspergillus glaucus CBS 516.65</name>
    <dbReference type="NCBI Taxonomy" id="1160497"/>
    <lineage>
        <taxon>Eukaryota</taxon>
        <taxon>Fungi</taxon>
        <taxon>Dikarya</taxon>
        <taxon>Ascomycota</taxon>
        <taxon>Pezizomycotina</taxon>
        <taxon>Eurotiomycetes</taxon>
        <taxon>Eurotiomycetidae</taxon>
        <taxon>Eurotiales</taxon>
        <taxon>Aspergillaceae</taxon>
        <taxon>Aspergillus</taxon>
        <taxon>Aspergillus subgen. Aspergillus</taxon>
    </lineage>
</organism>
<dbReference type="EMBL" id="KV878889">
    <property type="protein sequence ID" value="OJJ88536.1"/>
    <property type="molecule type" value="Genomic_DNA"/>
</dbReference>
<dbReference type="RefSeq" id="XP_022405212.1">
    <property type="nucleotide sequence ID" value="XM_022550000.1"/>
</dbReference>
<dbReference type="VEuPathDB" id="FungiDB:ASPGLDRAFT_79045"/>
<keyword evidence="2" id="KW-1185">Reference proteome</keyword>
<name>A0A1L9VXB0_ASPGL</name>
<protein>
    <submittedName>
        <fullName evidence="1">Uncharacterized protein</fullName>
    </submittedName>
</protein>
<gene>
    <name evidence="1" type="ORF">ASPGLDRAFT_79045</name>
</gene>
<accession>A0A1L9VXB0</accession>
<dbReference type="Proteomes" id="UP000184300">
    <property type="component" value="Unassembled WGS sequence"/>
</dbReference>
<dbReference type="AlphaFoldDB" id="A0A1L9VXB0"/>
<reference evidence="2" key="1">
    <citation type="journal article" date="2017" name="Genome Biol.">
        <title>Comparative genomics reveals high biological diversity and specific adaptations in the industrially and medically important fungal genus Aspergillus.</title>
        <authorList>
            <person name="de Vries R.P."/>
            <person name="Riley R."/>
            <person name="Wiebenga A."/>
            <person name="Aguilar-Osorio G."/>
            <person name="Amillis S."/>
            <person name="Uchima C.A."/>
            <person name="Anderluh G."/>
            <person name="Asadollahi M."/>
            <person name="Askin M."/>
            <person name="Barry K."/>
            <person name="Battaglia E."/>
            <person name="Bayram O."/>
            <person name="Benocci T."/>
            <person name="Braus-Stromeyer S.A."/>
            <person name="Caldana C."/>
            <person name="Canovas D."/>
            <person name="Cerqueira G.C."/>
            <person name="Chen F."/>
            <person name="Chen W."/>
            <person name="Choi C."/>
            <person name="Clum A."/>
            <person name="Dos Santos R.A."/>
            <person name="Damasio A.R."/>
            <person name="Diallinas G."/>
            <person name="Emri T."/>
            <person name="Fekete E."/>
            <person name="Flipphi M."/>
            <person name="Freyberg S."/>
            <person name="Gallo A."/>
            <person name="Gournas C."/>
            <person name="Habgood R."/>
            <person name="Hainaut M."/>
            <person name="Harispe M.L."/>
            <person name="Henrissat B."/>
            <person name="Hilden K.S."/>
            <person name="Hope R."/>
            <person name="Hossain A."/>
            <person name="Karabika E."/>
            <person name="Karaffa L."/>
            <person name="Karanyi Z."/>
            <person name="Krasevec N."/>
            <person name="Kuo A."/>
            <person name="Kusch H."/>
            <person name="LaButti K."/>
            <person name="Lagendijk E.L."/>
            <person name="Lapidus A."/>
            <person name="Levasseur A."/>
            <person name="Lindquist E."/>
            <person name="Lipzen A."/>
            <person name="Logrieco A.F."/>
            <person name="MacCabe A."/>
            <person name="Maekelae M.R."/>
            <person name="Malavazi I."/>
            <person name="Melin P."/>
            <person name="Meyer V."/>
            <person name="Mielnichuk N."/>
            <person name="Miskei M."/>
            <person name="Molnar A.P."/>
            <person name="Mule G."/>
            <person name="Ngan C.Y."/>
            <person name="Orejas M."/>
            <person name="Orosz E."/>
            <person name="Ouedraogo J.P."/>
            <person name="Overkamp K.M."/>
            <person name="Park H.-S."/>
            <person name="Perrone G."/>
            <person name="Piumi F."/>
            <person name="Punt P.J."/>
            <person name="Ram A.F."/>
            <person name="Ramon A."/>
            <person name="Rauscher S."/>
            <person name="Record E."/>
            <person name="Riano-Pachon D.M."/>
            <person name="Robert V."/>
            <person name="Roehrig J."/>
            <person name="Ruller R."/>
            <person name="Salamov A."/>
            <person name="Salih N.S."/>
            <person name="Samson R.A."/>
            <person name="Sandor E."/>
            <person name="Sanguinetti M."/>
            <person name="Schuetze T."/>
            <person name="Sepcic K."/>
            <person name="Shelest E."/>
            <person name="Sherlock G."/>
            <person name="Sophianopoulou V."/>
            <person name="Squina F.M."/>
            <person name="Sun H."/>
            <person name="Susca A."/>
            <person name="Todd R.B."/>
            <person name="Tsang A."/>
            <person name="Unkles S.E."/>
            <person name="van de Wiele N."/>
            <person name="van Rossen-Uffink D."/>
            <person name="Oliveira J.V."/>
            <person name="Vesth T.C."/>
            <person name="Visser J."/>
            <person name="Yu J.-H."/>
            <person name="Zhou M."/>
            <person name="Andersen M.R."/>
            <person name="Archer D.B."/>
            <person name="Baker S.E."/>
            <person name="Benoit I."/>
            <person name="Brakhage A.A."/>
            <person name="Braus G.H."/>
            <person name="Fischer R."/>
            <person name="Frisvad J.C."/>
            <person name="Goldman G.H."/>
            <person name="Houbraken J."/>
            <person name="Oakley B."/>
            <person name="Pocsi I."/>
            <person name="Scazzocchio C."/>
            <person name="Seiboth B."/>
            <person name="vanKuyk P.A."/>
            <person name="Wortman J."/>
            <person name="Dyer P.S."/>
            <person name="Grigoriev I.V."/>
        </authorList>
    </citation>
    <scope>NUCLEOTIDE SEQUENCE [LARGE SCALE GENOMIC DNA]</scope>
    <source>
        <strain evidence="2">CBS 516.65</strain>
    </source>
</reference>
<sequence length="102" mass="11921">MRQRCFSLSEHHSGFLRYDEENNRVYIIDYTFMTFTDTNDKWSRVINRDSLDVVAFGIWRQPVVKGQNRPDPPPPEDEVYFIGRDIAPVQGASFRTMGKSFG</sequence>